<dbReference type="PROSITE" id="PS50801">
    <property type="entry name" value="STAS"/>
    <property type="match status" value="1"/>
</dbReference>
<evidence type="ECO:0000313" key="8">
    <source>
        <dbReference type="Proteomes" id="UP001320876"/>
    </source>
</evidence>
<evidence type="ECO:0000256" key="2">
    <source>
        <dbReference type="ARBA" id="ARBA00022692"/>
    </source>
</evidence>
<keyword evidence="8" id="KW-1185">Reference proteome</keyword>
<comment type="caution">
    <text evidence="7">The sequence shown here is derived from an EMBL/GenBank/DDBJ whole genome shotgun (WGS) entry which is preliminary data.</text>
</comment>
<dbReference type="EMBL" id="JAPDDT010000001">
    <property type="protein sequence ID" value="MCW1921477.1"/>
    <property type="molecule type" value="Genomic_DNA"/>
</dbReference>
<proteinExistence type="predicted"/>
<dbReference type="Proteomes" id="UP001320876">
    <property type="component" value="Unassembled WGS sequence"/>
</dbReference>
<feature type="domain" description="STAS" evidence="6">
    <location>
        <begin position="474"/>
        <end position="603"/>
    </location>
</feature>
<protein>
    <submittedName>
        <fullName evidence="7">SulP family inorganic anion transporter</fullName>
    </submittedName>
</protein>
<keyword evidence="2 5" id="KW-0812">Transmembrane</keyword>
<dbReference type="PANTHER" id="PTHR11814">
    <property type="entry name" value="SULFATE TRANSPORTER"/>
    <property type="match status" value="1"/>
</dbReference>
<dbReference type="Gene3D" id="3.30.750.24">
    <property type="entry name" value="STAS domain"/>
    <property type="match status" value="1"/>
</dbReference>
<feature type="transmembrane region" description="Helical" evidence="5">
    <location>
        <begin position="281"/>
        <end position="301"/>
    </location>
</feature>
<evidence type="ECO:0000313" key="7">
    <source>
        <dbReference type="EMBL" id="MCW1921477.1"/>
    </source>
</evidence>
<keyword evidence="4 5" id="KW-0472">Membrane</keyword>
<feature type="transmembrane region" description="Helical" evidence="5">
    <location>
        <begin position="153"/>
        <end position="177"/>
    </location>
</feature>
<feature type="transmembrane region" description="Helical" evidence="5">
    <location>
        <begin position="99"/>
        <end position="115"/>
    </location>
</feature>
<gene>
    <name evidence="7" type="ORF">OKA05_02865</name>
</gene>
<feature type="transmembrane region" description="Helical" evidence="5">
    <location>
        <begin position="197"/>
        <end position="217"/>
    </location>
</feature>
<dbReference type="InterPro" id="IPR002645">
    <property type="entry name" value="STAS_dom"/>
</dbReference>
<evidence type="ECO:0000256" key="1">
    <source>
        <dbReference type="ARBA" id="ARBA00004141"/>
    </source>
</evidence>
<dbReference type="Pfam" id="PF00916">
    <property type="entry name" value="Sulfate_transp"/>
    <property type="match status" value="1"/>
</dbReference>
<feature type="transmembrane region" description="Helical" evidence="5">
    <location>
        <begin position="229"/>
        <end position="248"/>
    </location>
</feature>
<dbReference type="SUPFAM" id="SSF52091">
    <property type="entry name" value="SpoIIaa-like"/>
    <property type="match status" value="1"/>
</dbReference>
<dbReference type="Pfam" id="PF01740">
    <property type="entry name" value="STAS"/>
    <property type="match status" value="1"/>
</dbReference>
<comment type="subcellular location">
    <subcellularLocation>
        <location evidence="1">Membrane</location>
        <topology evidence="1">Multi-pass membrane protein</topology>
    </subcellularLocation>
</comment>
<dbReference type="InterPro" id="IPR011547">
    <property type="entry name" value="SLC26A/SulP_dom"/>
</dbReference>
<feature type="transmembrane region" description="Helical" evidence="5">
    <location>
        <begin position="121"/>
        <end position="141"/>
    </location>
</feature>
<evidence type="ECO:0000256" key="3">
    <source>
        <dbReference type="ARBA" id="ARBA00022989"/>
    </source>
</evidence>
<organism evidence="7 8">
    <name type="scientific">Luteolibacter arcticus</name>
    <dbReference type="NCBI Taxonomy" id="1581411"/>
    <lineage>
        <taxon>Bacteria</taxon>
        <taxon>Pseudomonadati</taxon>
        <taxon>Verrucomicrobiota</taxon>
        <taxon>Verrucomicrobiia</taxon>
        <taxon>Verrucomicrobiales</taxon>
        <taxon>Verrucomicrobiaceae</taxon>
        <taxon>Luteolibacter</taxon>
    </lineage>
</organism>
<feature type="transmembrane region" description="Helical" evidence="5">
    <location>
        <begin position="383"/>
        <end position="404"/>
    </location>
</feature>
<feature type="transmembrane region" description="Helical" evidence="5">
    <location>
        <begin position="424"/>
        <end position="451"/>
    </location>
</feature>
<feature type="transmembrane region" description="Helical" evidence="5">
    <location>
        <begin position="321"/>
        <end position="339"/>
    </location>
</feature>
<keyword evidence="3 5" id="KW-1133">Transmembrane helix</keyword>
<reference evidence="7 8" key="1">
    <citation type="submission" date="2022-10" db="EMBL/GenBank/DDBJ databases">
        <title>Luteolibacter arcticus strain CCTCC AB 2014275, whole genome shotgun sequencing project.</title>
        <authorList>
            <person name="Zhao G."/>
            <person name="Shen L."/>
        </authorList>
    </citation>
    <scope>NUCLEOTIDE SEQUENCE [LARGE SCALE GENOMIC DNA]</scope>
    <source>
        <strain evidence="7 8">CCTCC AB 2014275</strain>
    </source>
</reference>
<evidence type="ECO:0000256" key="5">
    <source>
        <dbReference type="SAM" id="Phobius"/>
    </source>
</evidence>
<feature type="transmembrane region" description="Helical" evidence="5">
    <location>
        <begin position="69"/>
        <end position="87"/>
    </location>
</feature>
<evidence type="ECO:0000259" key="6">
    <source>
        <dbReference type="PROSITE" id="PS50801"/>
    </source>
</evidence>
<name>A0ABT3GCW9_9BACT</name>
<accession>A0ABT3GCW9</accession>
<dbReference type="InterPro" id="IPR001902">
    <property type="entry name" value="SLC26A/SulP_fam"/>
</dbReference>
<dbReference type="RefSeq" id="WP_264485586.1">
    <property type="nucleotide sequence ID" value="NZ_JAPDDT010000001.1"/>
</dbReference>
<dbReference type="CDD" id="cd07042">
    <property type="entry name" value="STAS_SulP_like_sulfate_transporter"/>
    <property type="match status" value="1"/>
</dbReference>
<dbReference type="InterPro" id="IPR036513">
    <property type="entry name" value="STAS_dom_sf"/>
</dbReference>
<sequence>MRSPFHPRRIARRLGTFFRGGKLDPLPILHTLRRYSREKFRADGKAALNVSLLDIPQGIAYAAIAELPIVFGIACSATASIVAPLFAGSRHTILGPTNATAFMLFGFFAVEPALAARETQLVPLLVMMVGLFCLLGSILRVADLLQYISRSVLVGYVSGAAVLIMTNQFKHLLGVAYEVDQMRPRSFVGLVDALMRSLSHVDWGPVIIGATTFALFMAMKRWKPRWPNLAIILILVSAVFGTLIQQGVAPFANSARFRTFTPEDLLPSLPHFARPGIFEDISSLVAVALAVAFLACLENTLMAKTIASRSGDRADVNQDMFAVGAANFASAIAGGMPASGSLLRSTLNFSSGARTRMSSIYSGLLVLSAALLIAWLPKFGISLIDYVPKAALAALVIGIALALINRHNIRVCARSTPDDAAVLITTFVSTLIAPLHVAIFIGVALSITLFLRKASRPHLVEYEFSDAGELRQMGEKRQRPNPAISIVHVEGDLFFGAAELFRTQIQRTAADASLKIMILRLKNARHLDATSVLALEDLVKFMRANGRHLLISGATRDVYRVLKNSGVLATVQEGANRKAGESNIFLNKPSNPNISTRDALKRAQQLLGGEKAEVRIFYDPNKK</sequence>
<feature type="transmembrane region" description="Helical" evidence="5">
    <location>
        <begin position="359"/>
        <end position="376"/>
    </location>
</feature>
<evidence type="ECO:0000256" key="4">
    <source>
        <dbReference type="ARBA" id="ARBA00023136"/>
    </source>
</evidence>